<dbReference type="OrthoDB" id="272303at2759"/>
<organism evidence="3 4">
    <name type="scientific">Diversispora epigaea</name>
    <dbReference type="NCBI Taxonomy" id="1348612"/>
    <lineage>
        <taxon>Eukaryota</taxon>
        <taxon>Fungi</taxon>
        <taxon>Fungi incertae sedis</taxon>
        <taxon>Mucoromycota</taxon>
        <taxon>Glomeromycotina</taxon>
        <taxon>Glomeromycetes</taxon>
        <taxon>Diversisporales</taxon>
        <taxon>Diversisporaceae</taxon>
        <taxon>Diversispora</taxon>
    </lineage>
</organism>
<protein>
    <submittedName>
        <fullName evidence="3">Uncharacterized protein</fullName>
    </submittedName>
</protein>
<dbReference type="STRING" id="1348612.A0A397J2M5"/>
<accession>A0A397J2M5</accession>
<evidence type="ECO:0000256" key="2">
    <source>
        <dbReference type="ARBA" id="ARBA00023027"/>
    </source>
</evidence>
<comment type="caution">
    <text evidence="3">The sequence shown here is derived from an EMBL/GenBank/DDBJ whole genome shotgun (WGS) entry which is preliminary data.</text>
</comment>
<dbReference type="PANTHER" id="PTHR11082:SF5">
    <property type="entry name" value="TRNA-DIHYDROURIDINE(16_17) SYNTHASE [NAD(P)(+)]-LIKE"/>
    <property type="match status" value="1"/>
</dbReference>
<dbReference type="EMBL" id="PQFF01000115">
    <property type="protein sequence ID" value="RHZ81182.1"/>
    <property type="molecule type" value="Genomic_DNA"/>
</dbReference>
<keyword evidence="1" id="KW-0521">NADP</keyword>
<reference evidence="3 4" key="1">
    <citation type="submission" date="2018-08" db="EMBL/GenBank/DDBJ databases">
        <title>Genome and evolution of the arbuscular mycorrhizal fungus Diversispora epigaea (formerly Glomus versiforme) and its bacterial endosymbionts.</title>
        <authorList>
            <person name="Sun X."/>
            <person name="Fei Z."/>
            <person name="Harrison M."/>
        </authorList>
    </citation>
    <scope>NUCLEOTIDE SEQUENCE [LARGE SCALE GENOMIC DNA]</scope>
    <source>
        <strain evidence="3 4">IT104</strain>
    </source>
</reference>
<keyword evidence="2" id="KW-0520">NAD</keyword>
<dbReference type="PANTHER" id="PTHR11082">
    <property type="entry name" value="TRNA-DIHYDROURIDINE SYNTHASE"/>
    <property type="match status" value="1"/>
</dbReference>
<evidence type="ECO:0000313" key="3">
    <source>
        <dbReference type="EMBL" id="RHZ81182.1"/>
    </source>
</evidence>
<sequence>MSAEGNLYNPAIFAGVNLPAWQLANEYLEICKTIPTKIACIRAHIFKIYRPALPYHVDLREQLAQADTFEELCKISEELKERLIKISLEYPENTVIQKDETGFKIFPYWICQPNIRLTENAKKNQDELMRKENLSDENNKPTNDEPQVGKVGVNSKLLLKIEELEKEMESHNETNQSPIDTNFGIDLMFEYNLERPNKKVKRREKPICFHCKNVASLACAFSCCKLCCRTHNAFENCSVHQYKANFKKKVI</sequence>
<dbReference type="GO" id="GO:0017150">
    <property type="term" value="F:tRNA dihydrouridine synthase activity"/>
    <property type="evidence" value="ECO:0007669"/>
    <property type="project" value="TreeGrafter"/>
</dbReference>
<evidence type="ECO:0000313" key="4">
    <source>
        <dbReference type="Proteomes" id="UP000266861"/>
    </source>
</evidence>
<dbReference type="Proteomes" id="UP000266861">
    <property type="component" value="Unassembled WGS sequence"/>
</dbReference>
<proteinExistence type="predicted"/>
<name>A0A397J2M5_9GLOM</name>
<keyword evidence="4" id="KW-1185">Reference proteome</keyword>
<evidence type="ECO:0000256" key="1">
    <source>
        <dbReference type="ARBA" id="ARBA00022857"/>
    </source>
</evidence>
<dbReference type="AlphaFoldDB" id="A0A397J2M5"/>
<gene>
    <name evidence="3" type="ORF">Glove_123g61</name>
</gene>